<evidence type="ECO:0000256" key="2">
    <source>
        <dbReference type="ARBA" id="ARBA00022730"/>
    </source>
</evidence>
<protein>
    <recommendedName>
        <fullName evidence="8">Endonuclease MutS2</fullName>
        <ecNumber evidence="8">3.1.-.-</ecNumber>
    </recommendedName>
    <alternativeName>
        <fullName evidence="8">Ribosome-associated protein quality control-upstream factor</fullName>
        <shortName evidence="8">RQC-upstream factor</shortName>
        <shortName evidence="8">RqcU</shortName>
        <ecNumber evidence="8">3.6.4.-</ecNumber>
    </alternativeName>
</protein>
<evidence type="ECO:0000256" key="4">
    <source>
        <dbReference type="ARBA" id="ARBA00022801"/>
    </source>
</evidence>
<evidence type="ECO:0000256" key="6">
    <source>
        <dbReference type="ARBA" id="ARBA00022884"/>
    </source>
</evidence>
<dbReference type="EC" id="3.1.-.-" evidence="8"/>
<sequence>MDKHTLKVLEFNKIKEQLRKHISSKLTETFVDNLEPKTEIDYIRARQEEVSQAKQILVKEERPPFGGIYNIRDSLTKVEKDIVLYGDELLNILNTLVTGHRLSSYFVNLVDEDNEYYRIINIASNIGSFKELEKTIKLAIDERGEVKDDASPRLREIRKNIRRTSEGIRDQLNSVINSSRYRKYIQESVITIRDNRYVIPIKAEAQHQVPGIVHDQSASGQTLFIEPMPVVKLNNKLRQLSSQEEEEVYRILKGLSLKVKERVDDIKNTVQILAILDFIFAKAKYSIEISGSEPLLNSDREIRLIKARHPLITGDVVANDIELGRDFDTLVITGPNTGGKTVTLKTVGLLILMSQSGLHIPALSGSSLGIYHQVYSDIGDEQSIEQNLSTFSSHMNNIIKIIEEVDDDSLVLLDELGAGTDPAEGAALAMSLLDYLHQKGAKTIATTHYSELKTYAYSNEGVENASVEFDVETLQPTYRLQMGLPGSSNAFQIASKLGLRDDIIEGANKLLAKDNIELDNILKEIERDRKEYNDKKEEAEQINQEAKRLKEEYEDKLKSLEEREEKELKEAYREANKIIKRAQDRANKIIEELKEKERASDREIEEARSGLREERKGLKNEEGKLVEEARQNRGIPNLEVGDKVKIVSLSKKGEVLQLFPDKKQALIQAGIMKVNIDLRDLEKVEGNQQEKEDSNFTKVNYSKVKGNKARNISPKLDLRGMRALDAKMKVEKYLDDVMLTNLSQIEIIHGKGTGVLKDVVHEILDDYPSVQEYRFGKPQEGGFGVTIVNF</sequence>
<keyword evidence="5 8" id="KW-0067">ATP-binding</keyword>
<dbReference type="SMART" id="SM00533">
    <property type="entry name" value="MUTSd"/>
    <property type="match status" value="1"/>
</dbReference>
<dbReference type="CDD" id="cd06503">
    <property type="entry name" value="ATP-synt_Fo_b"/>
    <property type="match status" value="1"/>
</dbReference>
<dbReference type="Gene3D" id="1.10.1420.10">
    <property type="match status" value="2"/>
</dbReference>
<dbReference type="PROSITE" id="PS50828">
    <property type="entry name" value="SMR"/>
    <property type="match status" value="1"/>
</dbReference>
<feature type="coiled-coil region" evidence="9">
    <location>
        <begin position="511"/>
        <end position="621"/>
    </location>
</feature>
<evidence type="ECO:0000313" key="11">
    <source>
        <dbReference type="EMBL" id="OCL26821.1"/>
    </source>
</evidence>
<dbReference type="OrthoDB" id="9808166at2"/>
<keyword evidence="12" id="KW-1185">Reference proteome</keyword>
<dbReference type="InterPro" id="IPR000432">
    <property type="entry name" value="DNA_mismatch_repair_MutS_C"/>
</dbReference>
<comment type="caution">
    <text evidence="11">The sequence shown here is derived from an EMBL/GenBank/DDBJ whole genome shotgun (WGS) entry which is preliminary data.</text>
</comment>
<feature type="domain" description="Smr" evidence="10">
    <location>
        <begin position="716"/>
        <end position="790"/>
    </location>
</feature>
<evidence type="ECO:0000313" key="12">
    <source>
        <dbReference type="Proteomes" id="UP000093514"/>
    </source>
</evidence>
<comment type="function">
    <text evidence="8">Acts as a ribosome collision sensor, splitting the ribosome into its 2 subunits. Detects stalled/collided 70S ribosomes which it binds and splits by an ATP-hydrolysis driven conformational change. Acts upstream of the ribosome quality control system (RQC), a ribosome-associated complex that mediates the extraction of incompletely synthesized nascent chains from stalled ribosomes and their subsequent degradation. Probably generates substrates for RQC.</text>
</comment>
<reference evidence="12" key="1">
    <citation type="submission" date="2016-07" db="EMBL/GenBank/DDBJ databases">
        <authorList>
            <person name="Florea S."/>
            <person name="Webb J.S."/>
            <person name="Jaromczyk J."/>
            <person name="Schardl C.L."/>
        </authorList>
    </citation>
    <scope>NUCLEOTIDE SEQUENCE [LARGE SCALE GENOMIC DNA]</scope>
    <source>
        <strain evidence="12">Z6</strain>
    </source>
</reference>
<comment type="function">
    <text evidence="8">Endonuclease that is involved in the suppression of homologous recombination and thus may have a key role in the control of bacterial genetic diversity.</text>
</comment>
<keyword evidence="4 8" id="KW-0378">Hydrolase</keyword>
<keyword evidence="3 8" id="KW-0547">Nucleotide-binding</keyword>
<comment type="subunit">
    <text evidence="8">Homodimer. Binds to stalled ribosomes, contacting rRNA.</text>
</comment>
<dbReference type="InterPro" id="IPR002625">
    <property type="entry name" value="Smr_dom"/>
</dbReference>
<dbReference type="GO" id="GO:0016887">
    <property type="term" value="F:ATP hydrolysis activity"/>
    <property type="evidence" value="ECO:0007669"/>
    <property type="project" value="InterPro"/>
</dbReference>
<dbReference type="Gene3D" id="3.30.1370.110">
    <property type="match status" value="1"/>
</dbReference>
<dbReference type="GO" id="GO:0140664">
    <property type="term" value="F:ATP-dependent DNA damage sensor activity"/>
    <property type="evidence" value="ECO:0007669"/>
    <property type="project" value="InterPro"/>
</dbReference>
<dbReference type="GO" id="GO:0043023">
    <property type="term" value="F:ribosomal large subunit binding"/>
    <property type="evidence" value="ECO:0007669"/>
    <property type="project" value="UniProtKB-UniRule"/>
</dbReference>
<dbReference type="GO" id="GO:0045910">
    <property type="term" value="P:negative regulation of DNA recombination"/>
    <property type="evidence" value="ECO:0007669"/>
    <property type="project" value="InterPro"/>
</dbReference>
<dbReference type="GO" id="GO:0004519">
    <property type="term" value="F:endonuclease activity"/>
    <property type="evidence" value="ECO:0007669"/>
    <property type="project" value="UniProtKB-UniRule"/>
</dbReference>
<keyword evidence="9" id="KW-0175">Coiled coil</keyword>
<dbReference type="SMART" id="SM00534">
    <property type="entry name" value="MUTSac"/>
    <property type="match status" value="1"/>
</dbReference>
<dbReference type="InterPro" id="IPR027417">
    <property type="entry name" value="P-loop_NTPase"/>
</dbReference>
<dbReference type="CDD" id="cd03280">
    <property type="entry name" value="ABC_MutS2"/>
    <property type="match status" value="1"/>
</dbReference>
<dbReference type="HAMAP" id="MF_00092">
    <property type="entry name" value="MutS2"/>
    <property type="match status" value="1"/>
</dbReference>
<name>A0A1C0A944_9FIRM</name>
<dbReference type="FunFam" id="3.40.50.300:FF:000830">
    <property type="entry name" value="Endonuclease MutS2"/>
    <property type="match status" value="1"/>
</dbReference>
<dbReference type="GO" id="GO:0005524">
    <property type="term" value="F:ATP binding"/>
    <property type="evidence" value="ECO:0007669"/>
    <property type="project" value="UniProtKB-UniRule"/>
</dbReference>
<dbReference type="RefSeq" id="WP_068716094.1">
    <property type="nucleotide sequence ID" value="NZ_LWDV01000008.1"/>
</dbReference>
<comment type="similarity">
    <text evidence="8">Belongs to the DNA mismatch repair MutS family. MutS2 subfamily.</text>
</comment>
<dbReference type="Proteomes" id="UP000093514">
    <property type="component" value="Unassembled WGS sequence"/>
</dbReference>
<dbReference type="SUPFAM" id="SSF160443">
    <property type="entry name" value="SMR domain-like"/>
    <property type="match status" value="1"/>
</dbReference>
<dbReference type="InterPro" id="IPR005747">
    <property type="entry name" value="MutS2"/>
</dbReference>
<evidence type="ECO:0000256" key="7">
    <source>
        <dbReference type="ARBA" id="ARBA00023125"/>
    </source>
</evidence>
<evidence type="ECO:0000256" key="1">
    <source>
        <dbReference type="ARBA" id="ARBA00022722"/>
    </source>
</evidence>
<dbReference type="PIRSF" id="PIRSF005814">
    <property type="entry name" value="MutS_YshD"/>
    <property type="match status" value="1"/>
</dbReference>
<dbReference type="InterPro" id="IPR007696">
    <property type="entry name" value="DNA_mismatch_repair_MutS_core"/>
</dbReference>
<evidence type="ECO:0000256" key="9">
    <source>
        <dbReference type="SAM" id="Coils"/>
    </source>
</evidence>
<keyword evidence="2 8" id="KW-0699">rRNA-binding</keyword>
<dbReference type="InterPro" id="IPR036187">
    <property type="entry name" value="DNA_mismatch_repair_MutS_sf"/>
</dbReference>
<dbReference type="SUPFAM" id="SSF48334">
    <property type="entry name" value="DNA repair protein MutS, domain III"/>
    <property type="match status" value="1"/>
</dbReference>
<dbReference type="InterPro" id="IPR046893">
    <property type="entry name" value="MSSS"/>
</dbReference>
<evidence type="ECO:0000256" key="8">
    <source>
        <dbReference type="HAMAP-Rule" id="MF_00092"/>
    </source>
</evidence>
<feature type="binding site" evidence="8">
    <location>
        <begin position="334"/>
        <end position="341"/>
    </location>
    <ligand>
        <name>ATP</name>
        <dbReference type="ChEBI" id="CHEBI:30616"/>
    </ligand>
</feature>
<reference evidence="11 12" key="2">
    <citation type="submission" date="2016-08" db="EMBL/GenBank/DDBJ databases">
        <title>Orenia metallireducens sp. nov. strain Z6, a Novel Metal-reducing Firmicute from the Deep Subsurface.</title>
        <authorList>
            <person name="Maxim B.I."/>
            <person name="Kenneth K."/>
            <person name="Flynn T.M."/>
            <person name="Oloughlin E.J."/>
            <person name="Locke R.A."/>
            <person name="Weber J.R."/>
            <person name="Egan S.M."/>
            <person name="Mackie R.I."/>
            <person name="Cann I.K."/>
        </authorList>
    </citation>
    <scope>NUCLEOTIDE SEQUENCE [LARGE SCALE GENOMIC DNA]</scope>
    <source>
        <strain evidence="11 12">Z6</strain>
    </source>
</reference>
<dbReference type="PANTHER" id="PTHR48466">
    <property type="entry name" value="OS10G0509000 PROTEIN-RELATED"/>
    <property type="match status" value="1"/>
</dbReference>
<proteinExistence type="inferred from homology"/>
<dbReference type="GO" id="GO:0019843">
    <property type="term" value="F:rRNA binding"/>
    <property type="evidence" value="ECO:0007669"/>
    <property type="project" value="UniProtKB-UniRule"/>
</dbReference>
<dbReference type="GO" id="GO:0072344">
    <property type="term" value="P:rescue of stalled ribosome"/>
    <property type="evidence" value="ECO:0007669"/>
    <property type="project" value="UniProtKB-UniRule"/>
</dbReference>
<keyword evidence="8" id="KW-0255">Endonuclease</keyword>
<dbReference type="AlphaFoldDB" id="A0A1C0A944"/>
<evidence type="ECO:0000259" key="10">
    <source>
        <dbReference type="PROSITE" id="PS50828"/>
    </source>
</evidence>
<keyword evidence="7 8" id="KW-0238">DNA-binding</keyword>
<dbReference type="PROSITE" id="PS00486">
    <property type="entry name" value="DNA_MISMATCH_REPAIR_2"/>
    <property type="match status" value="1"/>
</dbReference>
<dbReference type="EMBL" id="LWDV01000008">
    <property type="protein sequence ID" value="OCL26821.1"/>
    <property type="molecule type" value="Genomic_DNA"/>
</dbReference>
<gene>
    <name evidence="8" type="primary">mutS2</name>
    <name evidence="8" type="synonym">rqcU</name>
    <name evidence="11" type="ORF">U472_04820</name>
</gene>
<evidence type="ECO:0000256" key="5">
    <source>
        <dbReference type="ARBA" id="ARBA00022840"/>
    </source>
</evidence>
<dbReference type="Pfam" id="PF01713">
    <property type="entry name" value="Smr"/>
    <property type="match status" value="1"/>
</dbReference>
<dbReference type="NCBIfam" id="TIGR01069">
    <property type="entry name" value="mutS2"/>
    <property type="match status" value="1"/>
</dbReference>
<dbReference type="InterPro" id="IPR036063">
    <property type="entry name" value="Smr_dom_sf"/>
</dbReference>
<dbReference type="InterPro" id="IPR045076">
    <property type="entry name" value="MutS"/>
</dbReference>
<dbReference type="Pfam" id="PF00488">
    <property type="entry name" value="MutS_V"/>
    <property type="match status" value="1"/>
</dbReference>
<accession>A0A1C0A944</accession>
<dbReference type="Pfam" id="PF20297">
    <property type="entry name" value="MSSS"/>
    <property type="match status" value="1"/>
</dbReference>
<dbReference type="GO" id="GO:0006298">
    <property type="term" value="P:mismatch repair"/>
    <property type="evidence" value="ECO:0007669"/>
    <property type="project" value="InterPro"/>
</dbReference>
<dbReference type="SUPFAM" id="SSF52540">
    <property type="entry name" value="P-loop containing nucleoside triphosphate hydrolases"/>
    <property type="match status" value="1"/>
</dbReference>
<keyword evidence="1 8" id="KW-0540">Nuclease</keyword>
<dbReference type="GO" id="GO:0030983">
    <property type="term" value="F:mismatched DNA binding"/>
    <property type="evidence" value="ECO:0007669"/>
    <property type="project" value="InterPro"/>
</dbReference>
<dbReference type="Gene3D" id="3.40.50.300">
    <property type="entry name" value="P-loop containing nucleotide triphosphate hydrolases"/>
    <property type="match status" value="1"/>
</dbReference>
<dbReference type="EC" id="3.6.4.-" evidence="8"/>
<evidence type="ECO:0000256" key="3">
    <source>
        <dbReference type="ARBA" id="ARBA00022741"/>
    </source>
</evidence>
<dbReference type="SMART" id="SM00463">
    <property type="entry name" value="SMR"/>
    <property type="match status" value="1"/>
</dbReference>
<keyword evidence="6 8" id="KW-0694">RNA-binding</keyword>
<organism evidence="11 12">
    <name type="scientific">Orenia metallireducens</name>
    <dbReference type="NCBI Taxonomy" id="1413210"/>
    <lineage>
        <taxon>Bacteria</taxon>
        <taxon>Bacillati</taxon>
        <taxon>Bacillota</taxon>
        <taxon>Clostridia</taxon>
        <taxon>Halanaerobiales</taxon>
        <taxon>Halobacteroidaceae</taxon>
        <taxon>Orenia</taxon>
    </lineage>
</organism>
<dbReference type="PANTHER" id="PTHR48466:SF2">
    <property type="entry name" value="OS10G0509000 PROTEIN"/>
    <property type="match status" value="1"/>
</dbReference>